<dbReference type="InterPro" id="IPR050223">
    <property type="entry name" value="D-isomer_2-hydroxyacid_DH"/>
</dbReference>
<dbReference type="InterPro" id="IPR029752">
    <property type="entry name" value="D-isomer_DH_CS1"/>
</dbReference>
<reference evidence="8" key="1">
    <citation type="submission" date="2022-08" db="EMBL/GenBank/DDBJ databases">
        <authorList>
            <person name="Gutierrez-Valencia J."/>
        </authorList>
    </citation>
    <scope>NUCLEOTIDE SEQUENCE</scope>
</reference>
<dbReference type="Pfam" id="PF00389">
    <property type="entry name" value="2-Hacid_dh"/>
    <property type="match status" value="1"/>
</dbReference>
<dbReference type="SUPFAM" id="SSF52283">
    <property type="entry name" value="Formate/glycerate dehydrogenase catalytic domain-like"/>
    <property type="match status" value="1"/>
</dbReference>
<evidence type="ECO:0000256" key="5">
    <source>
        <dbReference type="RuleBase" id="RU003719"/>
    </source>
</evidence>
<dbReference type="EC" id="1.1.1.79" evidence="4"/>
<keyword evidence="3" id="KW-0520">NAD</keyword>
<dbReference type="EMBL" id="CAMGYJ010000009">
    <property type="protein sequence ID" value="CAI0470542.1"/>
    <property type="molecule type" value="Genomic_DNA"/>
</dbReference>
<evidence type="ECO:0000256" key="3">
    <source>
        <dbReference type="ARBA" id="ARBA00023027"/>
    </source>
</evidence>
<organism evidence="8 9">
    <name type="scientific">Linum tenue</name>
    <dbReference type="NCBI Taxonomy" id="586396"/>
    <lineage>
        <taxon>Eukaryota</taxon>
        <taxon>Viridiplantae</taxon>
        <taxon>Streptophyta</taxon>
        <taxon>Embryophyta</taxon>
        <taxon>Tracheophyta</taxon>
        <taxon>Spermatophyta</taxon>
        <taxon>Magnoliopsida</taxon>
        <taxon>eudicotyledons</taxon>
        <taxon>Gunneridae</taxon>
        <taxon>Pentapetalae</taxon>
        <taxon>rosids</taxon>
        <taxon>fabids</taxon>
        <taxon>Malpighiales</taxon>
        <taxon>Linaceae</taxon>
        <taxon>Linum</taxon>
    </lineage>
</organism>
<accession>A0AAV0PH16</accession>
<dbReference type="PROSITE" id="PS00065">
    <property type="entry name" value="D_2_HYDROXYACID_DH_1"/>
    <property type="match status" value="1"/>
</dbReference>
<dbReference type="GO" id="GO:0005829">
    <property type="term" value="C:cytosol"/>
    <property type="evidence" value="ECO:0007669"/>
    <property type="project" value="TreeGrafter"/>
</dbReference>
<sequence length="375" mass="40525">MGLLMVKTANQSVPAGSQIALLSLSHLSHPYGSFDHMASPATAAEEENLPQVLLLLHPAAFTIFGEEHFTSAKFRFLKAYESSLPLDEFLAANARSVRALLVSAATVVGAGILDLLPELRVIVTTSAGLDQLDLAECRRRGIRIASAGDIYSADVADCAVGLLIDVLRKISASNRYVKNGFWASKGDYPLGSKLCLFQLRGKRIGIVGLGRIGLQVAKRLQQGFGCTVSYNSRKKKNPDQVPYPFYQDVRELAANSDALILCCGLTEQTRHAVDKEVLAALGKAGVIVNVARGAVVDEKEMVRCLVEGEIAGAGLDVFEDEPVVPKELLELDNVVLSPHSAVLTRESMMELARLVVGNLEAFFSNEPLLSEYEDD</sequence>
<dbReference type="GO" id="GO:0016618">
    <property type="term" value="F:hydroxypyruvate reductase [NAD(P)H] activity"/>
    <property type="evidence" value="ECO:0007669"/>
    <property type="project" value="TreeGrafter"/>
</dbReference>
<dbReference type="AlphaFoldDB" id="A0AAV0PH16"/>
<proteinExistence type="inferred from homology"/>
<evidence type="ECO:0000256" key="1">
    <source>
        <dbReference type="ARBA" id="ARBA00022857"/>
    </source>
</evidence>
<protein>
    <recommendedName>
        <fullName evidence="4">glyoxylate reductase (NADP(+))</fullName>
        <ecNumber evidence="4">1.1.1.79</ecNumber>
    </recommendedName>
</protein>
<comment type="caution">
    <text evidence="8">The sequence shown here is derived from an EMBL/GenBank/DDBJ whole genome shotgun (WGS) entry which is preliminary data.</text>
</comment>
<evidence type="ECO:0000259" key="6">
    <source>
        <dbReference type="Pfam" id="PF00389"/>
    </source>
</evidence>
<evidence type="ECO:0000256" key="4">
    <source>
        <dbReference type="ARBA" id="ARBA00066661"/>
    </source>
</evidence>
<dbReference type="Proteomes" id="UP001154282">
    <property type="component" value="Unassembled WGS sequence"/>
</dbReference>
<evidence type="ECO:0000313" key="9">
    <source>
        <dbReference type="Proteomes" id="UP001154282"/>
    </source>
</evidence>
<dbReference type="SUPFAM" id="SSF51735">
    <property type="entry name" value="NAD(P)-binding Rossmann-fold domains"/>
    <property type="match status" value="1"/>
</dbReference>
<feature type="domain" description="D-isomer specific 2-hydroxyacid dehydrogenase NAD-binding" evidence="7">
    <location>
        <begin position="160"/>
        <end position="341"/>
    </location>
</feature>
<dbReference type="PANTHER" id="PTHR10996">
    <property type="entry name" value="2-HYDROXYACID DEHYDROGENASE-RELATED"/>
    <property type="match status" value="1"/>
</dbReference>
<dbReference type="InterPro" id="IPR036291">
    <property type="entry name" value="NAD(P)-bd_dom_sf"/>
</dbReference>
<evidence type="ECO:0000256" key="2">
    <source>
        <dbReference type="ARBA" id="ARBA00023002"/>
    </source>
</evidence>
<evidence type="ECO:0000313" key="8">
    <source>
        <dbReference type="EMBL" id="CAI0470542.1"/>
    </source>
</evidence>
<dbReference type="CDD" id="cd12156">
    <property type="entry name" value="HPPR"/>
    <property type="match status" value="1"/>
</dbReference>
<dbReference type="Pfam" id="PF02826">
    <property type="entry name" value="2-Hacid_dh_C"/>
    <property type="match status" value="1"/>
</dbReference>
<dbReference type="GO" id="GO:0051287">
    <property type="term" value="F:NAD binding"/>
    <property type="evidence" value="ECO:0007669"/>
    <property type="project" value="InterPro"/>
</dbReference>
<keyword evidence="2 5" id="KW-0560">Oxidoreductase</keyword>
<keyword evidence="1" id="KW-0521">NADP</keyword>
<dbReference type="GO" id="GO:0009853">
    <property type="term" value="P:photorespiration"/>
    <property type="evidence" value="ECO:0007669"/>
    <property type="project" value="UniProtKB-ARBA"/>
</dbReference>
<comment type="similarity">
    <text evidence="5">Belongs to the D-isomer specific 2-hydroxyacid dehydrogenase family.</text>
</comment>
<dbReference type="InterPro" id="IPR006139">
    <property type="entry name" value="D-isomer_2_OHA_DH_cat_dom"/>
</dbReference>
<dbReference type="InterPro" id="IPR006140">
    <property type="entry name" value="D-isomer_DH_NAD-bd"/>
</dbReference>
<gene>
    <name evidence="8" type="ORF">LITE_LOCUS38601</name>
</gene>
<dbReference type="GO" id="GO:0030267">
    <property type="term" value="F:glyoxylate reductase (NADPH) activity"/>
    <property type="evidence" value="ECO:0007669"/>
    <property type="project" value="UniProtKB-EC"/>
</dbReference>
<dbReference type="FunFam" id="3.40.50.720:FF:000213">
    <property type="entry name" value="Putative 2-hydroxyacid dehydrogenase"/>
    <property type="match status" value="1"/>
</dbReference>
<keyword evidence="9" id="KW-1185">Reference proteome</keyword>
<feature type="domain" description="D-isomer specific 2-hydroxyacid dehydrogenase catalytic" evidence="6">
    <location>
        <begin position="85"/>
        <end position="370"/>
    </location>
</feature>
<evidence type="ECO:0000259" key="7">
    <source>
        <dbReference type="Pfam" id="PF02826"/>
    </source>
</evidence>
<dbReference type="Gene3D" id="3.40.50.720">
    <property type="entry name" value="NAD(P)-binding Rossmann-like Domain"/>
    <property type="match status" value="2"/>
</dbReference>
<name>A0AAV0PH16_9ROSI</name>
<dbReference type="PANTHER" id="PTHR10996:SF179">
    <property type="entry name" value="D-ISOMER SPECIFIC 2-HYDROXYACID DEHYDROGENASE FAMILY PROTEIN-RELATED"/>
    <property type="match status" value="1"/>
</dbReference>